<sequence length="61" mass="6687">LKASGLSPLRLLIRLSPCDCVWTVTLERAVMPAALFRGCWYLVLVSVLATVPFASLNPNRS</sequence>
<feature type="non-terminal residue" evidence="2">
    <location>
        <position position="1"/>
    </location>
</feature>
<keyword evidence="1" id="KW-1133">Transmembrane helix</keyword>
<proteinExistence type="predicted"/>
<feature type="transmembrane region" description="Helical" evidence="1">
    <location>
        <begin position="34"/>
        <end position="56"/>
    </location>
</feature>
<protein>
    <submittedName>
        <fullName evidence="2">Uncharacterized protein</fullName>
    </submittedName>
</protein>
<keyword evidence="1" id="KW-0812">Transmembrane</keyword>
<name>A0A392UJA8_9FABA</name>
<evidence type="ECO:0000313" key="2">
    <source>
        <dbReference type="EMBL" id="MCI72460.1"/>
    </source>
</evidence>
<keyword evidence="1" id="KW-0472">Membrane</keyword>
<dbReference type="EMBL" id="LXQA010818632">
    <property type="protein sequence ID" value="MCI72460.1"/>
    <property type="molecule type" value="Genomic_DNA"/>
</dbReference>
<reference evidence="2 3" key="1">
    <citation type="journal article" date="2018" name="Front. Plant Sci.">
        <title>Red Clover (Trifolium pratense) and Zigzag Clover (T. medium) - A Picture of Genomic Similarities and Differences.</title>
        <authorList>
            <person name="Dluhosova J."/>
            <person name="Istvanek J."/>
            <person name="Nedelnik J."/>
            <person name="Repkova J."/>
        </authorList>
    </citation>
    <scope>NUCLEOTIDE SEQUENCE [LARGE SCALE GENOMIC DNA]</scope>
    <source>
        <strain evidence="3">cv. 10/8</strain>
        <tissue evidence="2">Leaf</tissue>
    </source>
</reference>
<evidence type="ECO:0000256" key="1">
    <source>
        <dbReference type="SAM" id="Phobius"/>
    </source>
</evidence>
<dbReference type="AlphaFoldDB" id="A0A392UJA8"/>
<accession>A0A392UJA8</accession>
<feature type="non-terminal residue" evidence="2">
    <location>
        <position position="61"/>
    </location>
</feature>
<evidence type="ECO:0000313" key="3">
    <source>
        <dbReference type="Proteomes" id="UP000265520"/>
    </source>
</evidence>
<organism evidence="2 3">
    <name type="scientific">Trifolium medium</name>
    <dbReference type="NCBI Taxonomy" id="97028"/>
    <lineage>
        <taxon>Eukaryota</taxon>
        <taxon>Viridiplantae</taxon>
        <taxon>Streptophyta</taxon>
        <taxon>Embryophyta</taxon>
        <taxon>Tracheophyta</taxon>
        <taxon>Spermatophyta</taxon>
        <taxon>Magnoliopsida</taxon>
        <taxon>eudicotyledons</taxon>
        <taxon>Gunneridae</taxon>
        <taxon>Pentapetalae</taxon>
        <taxon>rosids</taxon>
        <taxon>fabids</taxon>
        <taxon>Fabales</taxon>
        <taxon>Fabaceae</taxon>
        <taxon>Papilionoideae</taxon>
        <taxon>50 kb inversion clade</taxon>
        <taxon>NPAAA clade</taxon>
        <taxon>Hologalegina</taxon>
        <taxon>IRL clade</taxon>
        <taxon>Trifolieae</taxon>
        <taxon>Trifolium</taxon>
    </lineage>
</organism>
<keyword evidence="3" id="KW-1185">Reference proteome</keyword>
<comment type="caution">
    <text evidence="2">The sequence shown here is derived from an EMBL/GenBank/DDBJ whole genome shotgun (WGS) entry which is preliminary data.</text>
</comment>
<dbReference type="Proteomes" id="UP000265520">
    <property type="component" value="Unassembled WGS sequence"/>
</dbReference>